<reference evidence="1" key="1">
    <citation type="submission" date="2014-07" db="EMBL/GenBank/DDBJ databases">
        <title>Identification of a novel salt tolerance gene in wild soybean by whole-genome sequencing.</title>
        <authorList>
            <person name="Lam H.-M."/>
            <person name="Qi X."/>
            <person name="Li M.-W."/>
            <person name="Liu X."/>
            <person name="Xie M."/>
            <person name="Ni M."/>
            <person name="Xu X."/>
        </authorList>
    </citation>
    <scope>NUCLEOTIDE SEQUENCE [LARGE SCALE GENOMIC DNA]</scope>
    <source>
        <tissue evidence="1">Root</tissue>
    </source>
</reference>
<gene>
    <name evidence="1" type="ORF">glysoja_044331</name>
</gene>
<dbReference type="AlphaFoldDB" id="A0A0B2QHW6"/>
<dbReference type="Proteomes" id="UP000053555">
    <property type="component" value="Unassembled WGS sequence"/>
</dbReference>
<dbReference type="EMBL" id="KN658717">
    <property type="protein sequence ID" value="KHN19794.1"/>
    <property type="molecule type" value="Genomic_DNA"/>
</dbReference>
<name>A0A0B2QHW6_GLYSO</name>
<organism evidence="1">
    <name type="scientific">Glycine soja</name>
    <name type="common">Wild soybean</name>
    <dbReference type="NCBI Taxonomy" id="3848"/>
    <lineage>
        <taxon>Eukaryota</taxon>
        <taxon>Viridiplantae</taxon>
        <taxon>Streptophyta</taxon>
        <taxon>Embryophyta</taxon>
        <taxon>Tracheophyta</taxon>
        <taxon>Spermatophyta</taxon>
        <taxon>Magnoliopsida</taxon>
        <taxon>eudicotyledons</taxon>
        <taxon>Gunneridae</taxon>
        <taxon>Pentapetalae</taxon>
        <taxon>rosids</taxon>
        <taxon>fabids</taxon>
        <taxon>Fabales</taxon>
        <taxon>Fabaceae</taxon>
        <taxon>Papilionoideae</taxon>
        <taxon>50 kb inversion clade</taxon>
        <taxon>NPAAA clade</taxon>
        <taxon>indigoferoid/millettioid clade</taxon>
        <taxon>Phaseoleae</taxon>
        <taxon>Glycine</taxon>
        <taxon>Glycine subgen. Soja</taxon>
    </lineage>
</organism>
<accession>A0A0B2QHW6</accession>
<sequence>MVKLAPLEEPLLNGDSNVSNNYVPIKARGNETLTRYSNAGFSSILTFSWMSPLVTLRNEKTLEREDLPHLATNDSVDGILPTLTNKLESECGSGITTLRKYEVTAQMNNTMLV</sequence>
<proteinExistence type="predicted"/>
<protein>
    <submittedName>
        <fullName evidence="1">ABC transporter C family member 3</fullName>
    </submittedName>
</protein>
<evidence type="ECO:0000313" key="1">
    <source>
        <dbReference type="EMBL" id="KHN19794.1"/>
    </source>
</evidence>